<keyword evidence="3" id="KW-1185">Reference proteome</keyword>
<evidence type="ECO:0000313" key="3">
    <source>
        <dbReference type="Proteomes" id="UP000468531"/>
    </source>
</evidence>
<proteinExistence type="predicted"/>
<dbReference type="Proteomes" id="UP000468531">
    <property type="component" value="Unassembled WGS sequence"/>
</dbReference>
<dbReference type="EMBL" id="VKHP01000006">
    <property type="protein sequence ID" value="NEU94821.1"/>
    <property type="molecule type" value="Genomic_DNA"/>
</dbReference>
<reference evidence="2 3" key="1">
    <citation type="journal article" date="2020" name="Arch. Microbiol.">
        <title>Bradyrhizobium uaiense sp. nov., a new highly efficient cowpea symbiont.</title>
        <authorList>
            <person name="Cabral Michel D."/>
            <person name="Azarias Guimaraes A."/>
            <person name="Martins da Costa E."/>
            <person name="Soares de Carvalho T."/>
            <person name="Balsanelli E."/>
            <person name="Willems A."/>
            <person name="Maltempi de Souza E."/>
            <person name="de Souza Moreira F.M."/>
        </authorList>
    </citation>
    <scope>NUCLEOTIDE SEQUENCE [LARGE SCALE GENOMIC DNA]</scope>
    <source>
        <strain evidence="2 3">UFLA 03-164</strain>
    </source>
</reference>
<gene>
    <name evidence="2" type="ORF">FNJ47_03015</name>
</gene>
<evidence type="ECO:0000313" key="2">
    <source>
        <dbReference type="EMBL" id="NEU94821.1"/>
    </source>
</evidence>
<feature type="region of interest" description="Disordered" evidence="1">
    <location>
        <begin position="570"/>
        <end position="591"/>
    </location>
</feature>
<dbReference type="AlphaFoldDB" id="A0A6P1BB13"/>
<dbReference type="RefSeq" id="WP_163150497.1">
    <property type="nucleotide sequence ID" value="NZ_VKHP01000006.1"/>
</dbReference>
<organism evidence="2 3">
    <name type="scientific">Bradyrhizobium uaiense</name>
    <dbReference type="NCBI Taxonomy" id="2594946"/>
    <lineage>
        <taxon>Bacteria</taxon>
        <taxon>Pseudomonadati</taxon>
        <taxon>Pseudomonadota</taxon>
        <taxon>Alphaproteobacteria</taxon>
        <taxon>Hyphomicrobiales</taxon>
        <taxon>Nitrobacteraceae</taxon>
        <taxon>Bradyrhizobium</taxon>
    </lineage>
</organism>
<sequence>MAERVTDPAILAQLNGDTAQPQKVTDPETLAALNSDMHPDDVGLLHSIRSALQTADPYVRAIANGATLGLADRFAAKMDDLTGRKSGGYGANLAGEQAQTEHFAEEHPIGNAVANAGGAIATLPLMPVARGLQGATLGAKSLVGMAAGAGIGGLQGAFSSKDLTDIPQTVEGAGFGAVAGGLLGGAVPSVGRGVGAGLNWLADTARSVPGISRSAASHLLEAVEADGLPALHARLDRLGPDATLADAGPALLGKAQGASLNSDEGRSILQTALTRRNEGTNARVMSDVNRTLGPAEDPQTVTNAIRAHRTQVDNAAYPAALGNAPDVQTAPILTQLDHAIPRAVGMERRALENLREMMMTTEQRPRLDPFGHQEVNPRTGQPVFDEVPVSQNDAEVLHKVKQELDNVIQYDAPGLGVPAGALSRQQGVLRWMRGQLNQTLENQVPGYAAANRASAALANRADAVEAGTQYLGSGKTTPSPERFAAEFDPLSPGEKIAFAKGSRGNIERVLGTKANDLEALRGELQGEGGWNTAKIATVHGQDAADELMQSVERNRKFRDTYNKVVENSQTAQRTAAARAMKPDPSSETPIVNPNMTVVGALGAAGKKYVAVPLWNALTHTDPTKSYGEVARILSAQGPEARAYLNALANYINRRAALSPSLNRLGDQASLASMIAAGRGLRQLGQSPGQQDR</sequence>
<protein>
    <submittedName>
        <fullName evidence="2">Uncharacterized protein</fullName>
    </submittedName>
</protein>
<accession>A0A6P1BB13</accession>
<evidence type="ECO:0000256" key="1">
    <source>
        <dbReference type="SAM" id="MobiDB-lite"/>
    </source>
</evidence>
<feature type="compositionally biased region" description="Low complexity" evidence="1">
    <location>
        <begin position="570"/>
        <end position="579"/>
    </location>
</feature>
<comment type="caution">
    <text evidence="2">The sequence shown here is derived from an EMBL/GenBank/DDBJ whole genome shotgun (WGS) entry which is preliminary data.</text>
</comment>
<name>A0A6P1BB13_9BRAD</name>